<proteinExistence type="predicted"/>
<dbReference type="GO" id="GO:0004519">
    <property type="term" value="F:endonuclease activity"/>
    <property type="evidence" value="ECO:0007669"/>
    <property type="project" value="UniProtKB-KW"/>
</dbReference>
<keyword evidence="1" id="KW-0540">Nuclease</keyword>
<gene>
    <name evidence="1" type="ORF">QQX02_02090</name>
</gene>
<keyword evidence="2" id="KW-1185">Reference proteome</keyword>
<keyword evidence="1" id="KW-0378">Hydrolase</keyword>
<evidence type="ECO:0000313" key="1">
    <source>
        <dbReference type="EMBL" id="MDN4479717.1"/>
    </source>
</evidence>
<protein>
    <submittedName>
        <fullName evidence="1">Restriction endonuclease</fullName>
    </submittedName>
</protein>
<organism evidence="1 2">
    <name type="scientific">Demequina muriae</name>
    <dbReference type="NCBI Taxonomy" id="3051664"/>
    <lineage>
        <taxon>Bacteria</taxon>
        <taxon>Bacillati</taxon>
        <taxon>Actinomycetota</taxon>
        <taxon>Actinomycetes</taxon>
        <taxon>Micrococcales</taxon>
        <taxon>Demequinaceae</taxon>
        <taxon>Demequina</taxon>
    </lineage>
</organism>
<dbReference type="Proteomes" id="UP001172708">
    <property type="component" value="Unassembled WGS sequence"/>
</dbReference>
<dbReference type="EMBL" id="JAUHQA010000001">
    <property type="protein sequence ID" value="MDN4479717.1"/>
    <property type="molecule type" value="Genomic_DNA"/>
</dbReference>
<accession>A0ABT8GE75</accession>
<dbReference type="PANTHER" id="PTHR38733:SF1">
    <property type="entry name" value="TYPE IV METHYL-DIRECTED RESTRICTION ENZYME ECOKMCRBC"/>
    <property type="match status" value="1"/>
</dbReference>
<keyword evidence="1" id="KW-0255">Endonuclease</keyword>
<evidence type="ECO:0000313" key="2">
    <source>
        <dbReference type="Proteomes" id="UP001172708"/>
    </source>
</evidence>
<dbReference type="InterPro" id="IPR019292">
    <property type="entry name" value="McrC"/>
</dbReference>
<dbReference type="Pfam" id="PF10117">
    <property type="entry name" value="McrBC"/>
    <property type="match status" value="1"/>
</dbReference>
<comment type="caution">
    <text evidence="1">The sequence shown here is derived from an EMBL/GenBank/DDBJ whole genome shotgun (WGS) entry which is preliminary data.</text>
</comment>
<name>A0ABT8GE75_9MICO</name>
<reference evidence="1" key="1">
    <citation type="submission" date="2023-06" db="EMBL/GenBank/DDBJ databases">
        <title>Egi l300058.</title>
        <authorList>
            <person name="Gao L."/>
            <person name="Fang B.-Z."/>
            <person name="Li W.-J."/>
        </authorList>
    </citation>
    <scope>NUCLEOTIDE SEQUENCE</scope>
    <source>
        <strain evidence="1">EGI L300058</strain>
    </source>
</reference>
<sequence length="412" mass="45352">MPQTVVLDELRDDGATVRCSSDVAAALDSTGLVRVEPLIGGDYRVLPRGKVGVTRIGDLQVEVHPKDKVPLASVLFLLGYAADPWFRDENVEMGRDDDLFTAIAEALVRQVSRAVLRGVHRGYVTVDETSRTLRGRIRMGDQVRLHHGRSVPAEITYDEYSADIAENRILLSALHRVLHIPRLGDETYARASALTAVFEGVSEIEVRGPLPPYKLTRLTERYRPALTLAELVLRHQSLRLGDAYGLVGASFVASMETVYEDFVGVALQESLSRYRGRTTLQYGTRLDEPQIGVPAVTMNVDVVHEVGLKPVIVADAKYKAESMSGRFPNTDKYQMLAYCTALGVDRAWLVYAAGGAPVVRRVRNVNVEIADWSLDLAMSPIEILAQVQALADAMAERAGLARQMAATTLQTR</sequence>
<dbReference type="PANTHER" id="PTHR38733">
    <property type="entry name" value="PROTEIN MCRC"/>
    <property type="match status" value="1"/>
</dbReference>
<dbReference type="RefSeq" id="WP_301140907.1">
    <property type="nucleotide sequence ID" value="NZ_JAUHQA010000001.1"/>
</dbReference>